<feature type="transmembrane region" description="Helical" evidence="17">
    <location>
        <begin position="131"/>
        <end position="155"/>
    </location>
</feature>
<evidence type="ECO:0000256" key="12">
    <source>
        <dbReference type="ARBA" id="ARBA00048800"/>
    </source>
</evidence>
<evidence type="ECO:0000256" key="8">
    <source>
        <dbReference type="ARBA" id="ARBA00047427"/>
    </source>
</evidence>
<dbReference type="GeneID" id="113515316"/>
<evidence type="ECO:0000256" key="6">
    <source>
        <dbReference type="ARBA" id="ARBA00023136"/>
    </source>
</evidence>
<evidence type="ECO:0000256" key="17">
    <source>
        <dbReference type="SAM" id="Phobius"/>
    </source>
</evidence>
<comment type="catalytic activity">
    <reaction evidence="16">
        <text>12-(9Z-hexadecenoyloxy)-octadecanoate + H2O = 12-hydroxyoctadecanoate + (9Z)-hexadecenoate + H(+)</text>
        <dbReference type="Rhea" id="RHEA:52072"/>
        <dbReference type="ChEBI" id="CHEBI:15377"/>
        <dbReference type="ChEBI" id="CHEBI:15378"/>
        <dbReference type="ChEBI" id="CHEBI:32372"/>
        <dbReference type="ChEBI" id="CHEBI:84201"/>
        <dbReference type="ChEBI" id="CHEBI:136312"/>
    </reaction>
    <physiologicalReaction direction="left-to-right" evidence="16">
        <dbReference type="Rhea" id="RHEA:52073"/>
    </physiologicalReaction>
</comment>
<keyword evidence="5 17" id="KW-1133">Transmembrane helix</keyword>
<evidence type="ECO:0000256" key="13">
    <source>
        <dbReference type="ARBA" id="ARBA00049221"/>
    </source>
</evidence>
<feature type="transmembrane region" description="Helical" evidence="17">
    <location>
        <begin position="167"/>
        <end position="185"/>
    </location>
</feature>
<comment type="catalytic activity">
    <reaction evidence="13">
        <text>9-octadecanoyloxy-octadecanoate + H2O = 9-hydroxy-octadecanoate + octadecanoate + H(+)</text>
        <dbReference type="Rhea" id="RHEA:52096"/>
        <dbReference type="ChEBI" id="CHEBI:15377"/>
        <dbReference type="ChEBI" id="CHEBI:15378"/>
        <dbReference type="ChEBI" id="CHEBI:25629"/>
        <dbReference type="ChEBI" id="CHEBI:136286"/>
        <dbReference type="ChEBI" id="CHEBI:136373"/>
    </reaction>
    <physiologicalReaction direction="left-to-right" evidence="13">
        <dbReference type="Rhea" id="RHEA:52097"/>
    </physiologicalReaction>
</comment>
<comment type="catalytic activity">
    <reaction evidence="10">
        <text>12-octadecanoyloxy-octadecanoate + H2O = 12-hydroxyoctadecanoate + octadecanoate + H(+)</text>
        <dbReference type="Rhea" id="RHEA:52080"/>
        <dbReference type="ChEBI" id="CHEBI:15377"/>
        <dbReference type="ChEBI" id="CHEBI:15378"/>
        <dbReference type="ChEBI" id="CHEBI:25629"/>
        <dbReference type="ChEBI" id="CHEBI:84201"/>
        <dbReference type="ChEBI" id="CHEBI:136330"/>
    </reaction>
    <physiologicalReaction direction="left-to-right" evidence="10">
        <dbReference type="Rhea" id="RHEA:52081"/>
    </physiologicalReaction>
</comment>
<name>A0ABM3MSH5_GALME</name>
<evidence type="ECO:0000256" key="11">
    <source>
        <dbReference type="ARBA" id="ARBA00048701"/>
    </source>
</evidence>
<evidence type="ECO:0000256" key="2">
    <source>
        <dbReference type="ARBA" id="ARBA00004127"/>
    </source>
</evidence>
<dbReference type="PANTHER" id="PTHR10989:SF16">
    <property type="entry name" value="AT02829P-RELATED"/>
    <property type="match status" value="1"/>
</dbReference>
<comment type="catalytic activity">
    <reaction evidence="8">
        <text>13-octadecanoyloxy-octadecanoate + H2O = 13-hydroxy-octadecanoate + octadecanoate + H(+)</text>
        <dbReference type="Rhea" id="RHEA:52084"/>
        <dbReference type="ChEBI" id="CHEBI:15377"/>
        <dbReference type="ChEBI" id="CHEBI:15378"/>
        <dbReference type="ChEBI" id="CHEBI:25629"/>
        <dbReference type="ChEBI" id="CHEBI:136304"/>
        <dbReference type="ChEBI" id="CHEBI:136335"/>
    </reaction>
    <physiologicalReaction direction="left-to-right" evidence="8">
        <dbReference type="Rhea" id="RHEA:52085"/>
    </physiologicalReaction>
</comment>
<evidence type="ECO:0000256" key="1">
    <source>
        <dbReference type="ARBA" id="ARBA00000923"/>
    </source>
</evidence>
<feature type="transmembrane region" description="Helical" evidence="17">
    <location>
        <begin position="12"/>
        <end position="35"/>
    </location>
</feature>
<protein>
    <submittedName>
        <fullName evidence="19">Androgen-dependent TFPI-regulating protein-like isoform X1</fullName>
    </submittedName>
</protein>
<comment type="catalytic activity">
    <reaction evidence="12">
        <text>9-(9Z-octadecenoyloxy)-octadecanoate + H2O = 9-hydroxy-octadecanoate + (9Z)-octadecenoate + H(+)</text>
        <dbReference type="Rhea" id="RHEA:52048"/>
        <dbReference type="ChEBI" id="CHEBI:15377"/>
        <dbReference type="ChEBI" id="CHEBI:15378"/>
        <dbReference type="ChEBI" id="CHEBI:30823"/>
        <dbReference type="ChEBI" id="CHEBI:136282"/>
        <dbReference type="ChEBI" id="CHEBI:136286"/>
    </reaction>
    <physiologicalReaction direction="left-to-right" evidence="12">
        <dbReference type="Rhea" id="RHEA:52049"/>
    </physiologicalReaction>
</comment>
<evidence type="ECO:0000256" key="14">
    <source>
        <dbReference type="ARBA" id="ARBA00049296"/>
    </source>
</evidence>
<feature type="transmembrane region" description="Helical" evidence="17">
    <location>
        <begin position="97"/>
        <end position="119"/>
    </location>
</feature>
<dbReference type="PANTHER" id="PTHR10989">
    <property type="entry name" value="ANDROGEN-INDUCED PROTEIN 1-RELATED"/>
    <property type="match status" value="1"/>
</dbReference>
<comment type="catalytic activity">
    <reaction evidence="15">
        <text>13-(9Z-hexadecenoyloxy)-octadecanoate + H2O = 13-hydroxy-octadecanoate + (9Z)-hexadecenoate + H(+)</text>
        <dbReference type="Rhea" id="RHEA:52076"/>
        <dbReference type="ChEBI" id="CHEBI:15377"/>
        <dbReference type="ChEBI" id="CHEBI:15378"/>
        <dbReference type="ChEBI" id="CHEBI:32372"/>
        <dbReference type="ChEBI" id="CHEBI:136304"/>
        <dbReference type="ChEBI" id="CHEBI:136315"/>
    </reaction>
    <physiologicalReaction direction="left-to-right" evidence="15">
        <dbReference type="Rhea" id="RHEA:52077"/>
    </physiologicalReaction>
</comment>
<comment type="similarity">
    <text evidence="3">Belongs to the AIG1 family.</text>
</comment>
<evidence type="ECO:0000256" key="3">
    <source>
        <dbReference type="ARBA" id="ARBA00009300"/>
    </source>
</evidence>
<dbReference type="Proteomes" id="UP001652740">
    <property type="component" value="Unplaced"/>
</dbReference>
<evidence type="ECO:0000313" key="18">
    <source>
        <dbReference type="Proteomes" id="UP001652740"/>
    </source>
</evidence>
<comment type="subcellular location">
    <subcellularLocation>
        <location evidence="2">Endomembrane system</location>
        <topology evidence="2">Multi-pass membrane protein</topology>
    </subcellularLocation>
</comment>
<keyword evidence="18" id="KW-1185">Reference proteome</keyword>
<evidence type="ECO:0000256" key="7">
    <source>
        <dbReference type="ARBA" id="ARBA00047368"/>
    </source>
</evidence>
<evidence type="ECO:0000256" key="15">
    <source>
        <dbReference type="ARBA" id="ARBA00049322"/>
    </source>
</evidence>
<comment type="catalytic activity">
    <reaction evidence="9">
        <text>9-hexadecanoyloxy-octadecanoate + H2O = 9-hydroxy-octadecanoate + hexadecanoate + H(+)</text>
        <dbReference type="Rhea" id="RHEA:52052"/>
        <dbReference type="ChEBI" id="CHEBI:7896"/>
        <dbReference type="ChEBI" id="CHEBI:15377"/>
        <dbReference type="ChEBI" id="CHEBI:15378"/>
        <dbReference type="ChEBI" id="CHEBI:83670"/>
        <dbReference type="ChEBI" id="CHEBI:136286"/>
    </reaction>
    <physiologicalReaction direction="left-to-right" evidence="9">
        <dbReference type="Rhea" id="RHEA:52053"/>
    </physiologicalReaction>
</comment>
<organism evidence="18 19">
    <name type="scientific">Galleria mellonella</name>
    <name type="common">Greater wax moth</name>
    <dbReference type="NCBI Taxonomy" id="7137"/>
    <lineage>
        <taxon>Eukaryota</taxon>
        <taxon>Metazoa</taxon>
        <taxon>Ecdysozoa</taxon>
        <taxon>Arthropoda</taxon>
        <taxon>Hexapoda</taxon>
        <taxon>Insecta</taxon>
        <taxon>Pterygota</taxon>
        <taxon>Neoptera</taxon>
        <taxon>Endopterygota</taxon>
        <taxon>Lepidoptera</taxon>
        <taxon>Glossata</taxon>
        <taxon>Ditrysia</taxon>
        <taxon>Pyraloidea</taxon>
        <taxon>Pyralidae</taxon>
        <taxon>Galleriinae</taxon>
        <taxon>Galleria</taxon>
    </lineage>
</organism>
<accession>A0ABM3MSH5</accession>
<feature type="transmembrane region" description="Helical" evidence="17">
    <location>
        <begin position="205"/>
        <end position="226"/>
    </location>
</feature>
<gene>
    <name evidence="19" type="primary">LOC113515316</name>
</gene>
<evidence type="ECO:0000313" key="19">
    <source>
        <dbReference type="RefSeq" id="XP_052754316.1"/>
    </source>
</evidence>
<dbReference type="RefSeq" id="XP_052754316.1">
    <property type="nucleotide sequence ID" value="XM_052898356.1"/>
</dbReference>
<keyword evidence="4 17" id="KW-0812">Transmembrane</keyword>
<evidence type="ECO:0000256" key="5">
    <source>
        <dbReference type="ARBA" id="ARBA00022989"/>
    </source>
</evidence>
<comment type="catalytic activity">
    <reaction evidence="11">
        <text>12-(9Z-octadecenoyloxy)-octadecanoate + H2O = 12-hydroxyoctadecanoate + (9Z)-octadecenoate + H(+)</text>
        <dbReference type="Rhea" id="RHEA:52060"/>
        <dbReference type="ChEBI" id="CHEBI:15377"/>
        <dbReference type="ChEBI" id="CHEBI:15378"/>
        <dbReference type="ChEBI" id="CHEBI:30823"/>
        <dbReference type="ChEBI" id="CHEBI:84201"/>
        <dbReference type="ChEBI" id="CHEBI:136302"/>
    </reaction>
    <physiologicalReaction direction="left-to-right" evidence="11">
        <dbReference type="Rhea" id="RHEA:52061"/>
    </physiologicalReaction>
</comment>
<evidence type="ECO:0000256" key="10">
    <source>
        <dbReference type="ARBA" id="ARBA00048680"/>
    </source>
</evidence>
<dbReference type="Pfam" id="PF04750">
    <property type="entry name" value="Far-17a_AIG1"/>
    <property type="match status" value="1"/>
</dbReference>
<sequence>MKRSVMENFIYYRLLGYVVTICTHLANFAVVTSRLQQKLPTNPELTIFLNLQYRYLTVWTAVFQLTYAIVGLVCDTLTVIGKNSPRLKTIRESSNKYFSAIVLPYTVLVFTLFWPIYFYDKPLVFPPKGNMIISCTSNIIFHAFILPVVVWELIFQRKTTNVSHKQNCLYIFLMYVTYNSALFYTRYGDYGVWPYLVLKVLEGTIFFPLFFLYILIVLYVGYFTQWRIKSTVWERRDKSCIKQS</sequence>
<evidence type="ECO:0000256" key="4">
    <source>
        <dbReference type="ARBA" id="ARBA00022692"/>
    </source>
</evidence>
<evidence type="ECO:0000256" key="16">
    <source>
        <dbReference type="ARBA" id="ARBA00049428"/>
    </source>
</evidence>
<feature type="transmembrane region" description="Helical" evidence="17">
    <location>
        <begin position="55"/>
        <end position="77"/>
    </location>
</feature>
<dbReference type="InterPro" id="IPR006838">
    <property type="entry name" value="ADTRP_AIG1"/>
</dbReference>
<proteinExistence type="inferred from homology"/>
<keyword evidence="6 17" id="KW-0472">Membrane</keyword>
<evidence type="ECO:0000256" key="9">
    <source>
        <dbReference type="ARBA" id="ARBA00047863"/>
    </source>
</evidence>
<reference evidence="19" key="1">
    <citation type="submission" date="2025-08" db="UniProtKB">
        <authorList>
            <consortium name="RefSeq"/>
        </authorList>
    </citation>
    <scope>IDENTIFICATION</scope>
    <source>
        <tissue evidence="19">Whole larvae</tissue>
    </source>
</reference>
<comment type="catalytic activity">
    <reaction evidence="7">
        <text>12-hexadecanoyloxy-octadecanoate + H2O = 12-hydroxyoctadecanoate + hexadecanoate + H(+)</text>
        <dbReference type="Rhea" id="RHEA:52056"/>
        <dbReference type="ChEBI" id="CHEBI:7896"/>
        <dbReference type="ChEBI" id="CHEBI:15377"/>
        <dbReference type="ChEBI" id="CHEBI:15378"/>
        <dbReference type="ChEBI" id="CHEBI:83677"/>
        <dbReference type="ChEBI" id="CHEBI:84201"/>
    </reaction>
    <physiologicalReaction direction="left-to-right" evidence="7">
        <dbReference type="Rhea" id="RHEA:52057"/>
    </physiologicalReaction>
</comment>
<comment type="catalytic activity">
    <reaction evidence="1">
        <text>9-(9Z-hexadecenoyloxy)-octadecanoate + H2O = (9Z)-hexadecenoate + 9-hydroxy-octadecanoate + H(+)</text>
        <dbReference type="Rhea" id="RHEA:52068"/>
        <dbReference type="ChEBI" id="CHEBI:15377"/>
        <dbReference type="ChEBI" id="CHEBI:15378"/>
        <dbReference type="ChEBI" id="CHEBI:32372"/>
        <dbReference type="ChEBI" id="CHEBI:136286"/>
        <dbReference type="ChEBI" id="CHEBI:136309"/>
    </reaction>
    <physiologicalReaction direction="left-to-right" evidence="1">
        <dbReference type="Rhea" id="RHEA:52069"/>
    </physiologicalReaction>
</comment>
<comment type="catalytic activity">
    <reaction evidence="14">
        <text>13-(9Z-octadecenoyloxy)-octadecanoate + H2O = 13-hydroxy-octadecanoate + (9Z)-octadecenoate + H(+)</text>
        <dbReference type="Rhea" id="RHEA:52064"/>
        <dbReference type="ChEBI" id="CHEBI:15377"/>
        <dbReference type="ChEBI" id="CHEBI:15378"/>
        <dbReference type="ChEBI" id="CHEBI:30823"/>
        <dbReference type="ChEBI" id="CHEBI:136303"/>
        <dbReference type="ChEBI" id="CHEBI:136304"/>
    </reaction>
    <physiologicalReaction direction="left-to-right" evidence="14">
        <dbReference type="Rhea" id="RHEA:52065"/>
    </physiologicalReaction>
</comment>